<dbReference type="GO" id="GO:0005814">
    <property type="term" value="C:centriole"/>
    <property type="evidence" value="ECO:0007669"/>
    <property type="project" value="TreeGrafter"/>
</dbReference>
<dbReference type="Gene3D" id="3.30.420.10">
    <property type="entry name" value="Ribonuclease H-like superfamily/Ribonuclease H"/>
    <property type="match status" value="1"/>
</dbReference>
<dbReference type="Proteomes" id="UP001159042">
    <property type="component" value="Unassembled WGS sequence"/>
</dbReference>
<dbReference type="InterPro" id="IPR049390">
    <property type="entry name" value="FBF1_C"/>
</dbReference>
<dbReference type="Pfam" id="PF21007">
    <property type="entry name" value="FBF1"/>
    <property type="match status" value="1"/>
</dbReference>
<evidence type="ECO:0000313" key="3">
    <source>
        <dbReference type="EMBL" id="KAJ8916900.1"/>
    </source>
</evidence>
<keyword evidence="4" id="KW-1185">Reference proteome</keyword>
<dbReference type="InterPro" id="IPR012337">
    <property type="entry name" value="RNaseH-like_sf"/>
</dbReference>
<sequence>MTQTCLCNELRNISSPRTRSMLVQECGDALESLARQKEVGLVWVPAHMGIPGNERADRLARLGSGEPPQRPEPILGISRGSINGALSRWAYRRLGMSFMRNALEKCREASENERSQLLALVRSLETKIAEQNINTQEDRWALQQASATLVARSAALEREVEYNRTINEREREQLKTLKSSLLAEQEKIIAQLTEEKLKLSAEKARVETSNKLINSYESEKIKAEAEIAIQTAKDLSEKINEERRYMARQKKEVETLKRQLADRERELQDKESNLEYLIDNTQRKINNERKIIDEAKKLENRYKERLQELQNQWLALTEREKKLNEEKVLLSKERLTLYTAMKQNKNCVLCKANDLPVRGNYYMEENFSSLKVVQDTNGLRMDLDTAEDKKYSEVSKEENILL</sequence>
<feature type="coiled-coil region" evidence="1">
    <location>
        <begin position="167"/>
        <end position="326"/>
    </location>
</feature>
<dbReference type="AlphaFoldDB" id="A0AAV8VS40"/>
<dbReference type="GO" id="GO:0090162">
    <property type="term" value="P:establishment of epithelial cell polarity"/>
    <property type="evidence" value="ECO:0007669"/>
    <property type="project" value="InterPro"/>
</dbReference>
<dbReference type="GO" id="GO:0097539">
    <property type="term" value="C:ciliary transition fiber"/>
    <property type="evidence" value="ECO:0007669"/>
    <property type="project" value="InterPro"/>
</dbReference>
<dbReference type="SUPFAM" id="SSF53098">
    <property type="entry name" value="Ribonuclease H-like"/>
    <property type="match status" value="1"/>
</dbReference>
<reference evidence="3 4" key="1">
    <citation type="journal article" date="2023" name="Insect Mol. Biol.">
        <title>Genome sequencing provides insights into the evolution of gene families encoding plant cell wall-degrading enzymes in longhorned beetles.</title>
        <authorList>
            <person name="Shin N.R."/>
            <person name="Okamura Y."/>
            <person name="Kirsch R."/>
            <person name="Pauchet Y."/>
        </authorList>
    </citation>
    <scope>NUCLEOTIDE SEQUENCE [LARGE SCALE GENOMIC DNA]</scope>
    <source>
        <strain evidence="3">EAD_L_NR</strain>
    </source>
</reference>
<dbReference type="InterPro" id="IPR002156">
    <property type="entry name" value="RNaseH_domain"/>
</dbReference>
<dbReference type="PANTHER" id="PTHR33689">
    <property type="entry name" value="FAS-BINDING FACTOR 1"/>
    <property type="match status" value="1"/>
</dbReference>
<dbReference type="PROSITE" id="PS50879">
    <property type="entry name" value="RNASE_H_1"/>
    <property type="match status" value="1"/>
</dbReference>
<dbReference type="GO" id="GO:0004523">
    <property type="term" value="F:RNA-DNA hybrid ribonuclease activity"/>
    <property type="evidence" value="ECO:0007669"/>
    <property type="project" value="InterPro"/>
</dbReference>
<dbReference type="GO" id="GO:0060271">
    <property type="term" value="P:cilium assembly"/>
    <property type="evidence" value="ECO:0007669"/>
    <property type="project" value="InterPro"/>
</dbReference>
<dbReference type="PANTHER" id="PTHR33689:SF1">
    <property type="entry name" value="FAS-BINDING FACTOR 1"/>
    <property type="match status" value="1"/>
</dbReference>
<gene>
    <name evidence="3" type="ORF">NQ315_013369</name>
</gene>
<evidence type="ECO:0000259" key="2">
    <source>
        <dbReference type="PROSITE" id="PS50879"/>
    </source>
</evidence>
<dbReference type="GO" id="GO:0036064">
    <property type="term" value="C:ciliary basal body"/>
    <property type="evidence" value="ECO:0007669"/>
    <property type="project" value="TreeGrafter"/>
</dbReference>
<comment type="caution">
    <text evidence="3">The sequence shown here is derived from an EMBL/GenBank/DDBJ whole genome shotgun (WGS) entry which is preliminary data.</text>
</comment>
<feature type="domain" description="RNase H type-1" evidence="2">
    <location>
        <begin position="1"/>
        <end position="65"/>
    </location>
</feature>
<evidence type="ECO:0000256" key="1">
    <source>
        <dbReference type="SAM" id="Coils"/>
    </source>
</evidence>
<evidence type="ECO:0000313" key="4">
    <source>
        <dbReference type="Proteomes" id="UP001159042"/>
    </source>
</evidence>
<dbReference type="Pfam" id="PF00075">
    <property type="entry name" value="RNase_H"/>
    <property type="match status" value="1"/>
</dbReference>
<proteinExistence type="predicted"/>
<accession>A0AAV8VS40</accession>
<protein>
    <recommendedName>
        <fullName evidence="2">RNase H type-1 domain-containing protein</fullName>
    </recommendedName>
</protein>
<dbReference type="GO" id="GO:0003676">
    <property type="term" value="F:nucleic acid binding"/>
    <property type="evidence" value="ECO:0007669"/>
    <property type="project" value="InterPro"/>
</dbReference>
<dbReference type="InterPro" id="IPR036397">
    <property type="entry name" value="RNaseH_sf"/>
</dbReference>
<dbReference type="EMBL" id="JANEYG010000038">
    <property type="protein sequence ID" value="KAJ8916900.1"/>
    <property type="molecule type" value="Genomic_DNA"/>
</dbReference>
<dbReference type="InterPro" id="IPR033561">
    <property type="entry name" value="FBF1"/>
</dbReference>
<keyword evidence="1" id="KW-0175">Coiled coil</keyword>
<organism evidence="3 4">
    <name type="scientific">Exocentrus adspersus</name>
    <dbReference type="NCBI Taxonomy" id="1586481"/>
    <lineage>
        <taxon>Eukaryota</taxon>
        <taxon>Metazoa</taxon>
        <taxon>Ecdysozoa</taxon>
        <taxon>Arthropoda</taxon>
        <taxon>Hexapoda</taxon>
        <taxon>Insecta</taxon>
        <taxon>Pterygota</taxon>
        <taxon>Neoptera</taxon>
        <taxon>Endopterygota</taxon>
        <taxon>Coleoptera</taxon>
        <taxon>Polyphaga</taxon>
        <taxon>Cucujiformia</taxon>
        <taxon>Chrysomeloidea</taxon>
        <taxon>Cerambycidae</taxon>
        <taxon>Lamiinae</taxon>
        <taxon>Acanthocinini</taxon>
        <taxon>Exocentrus</taxon>
    </lineage>
</organism>
<name>A0AAV8VS40_9CUCU</name>